<feature type="active site" description="Proton acceptor; via carboxylate" evidence="4">
    <location>
        <position position="412"/>
    </location>
</feature>
<evidence type="ECO:0000256" key="4">
    <source>
        <dbReference type="HAMAP-Rule" id="MF_01812"/>
    </source>
</evidence>
<gene>
    <name evidence="6" type="ORF">ACFP1Z_20900</name>
</gene>
<dbReference type="Pfam" id="PF13527">
    <property type="entry name" value="Acetyltransf_9"/>
    <property type="match status" value="1"/>
</dbReference>
<evidence type="ECO:0000259" key="5">
    <source>
        <dbReference type="PROSITE" id="PS51186"/>
    </source>
</evidence>
<dbReference type="InterPro" id="IPR036527">
    <property type="entry name" value="SCP2_sterol-bd_dom_sf"/>
</dbReference>
<dbReference type="Pfam" id="PF13530">
    <property type="entry name" value="SCP2_2"/>
    <property type="match status" value="1"/>
</dbReference>
<dbReference type="Gene3D" id="3.30.1050.10">
    <property type="entry name" value="SCP2 sterol-binding domain"/>
    <property type="match status" value="1"/>
</dbReference>
<sequence>MSPEIRHVNVPDVPDWLRAARTAFLQGPVVTDADIAYHSKVLDPERSLGAFDEGRCVATFRSFPQQLTVPGGAFVPADAVSLVTVAATHRRRGLLSAMMGRDLRAAKERGDTVATLISAEYPIYGRYGFGPATWVTQFEVDVPRTGLDRRYAGPGCGGRVDFADAAAVREQGPALYERVRPTRPGFVDRDERWWQRHLGELGLDLPRTEPYYVLYRSPEGRVDGLLAYTVKDRWPGKLPQGTAKVKNLVAATPQAERALWHFLLSVDWVLTVDTGFRAPDDLLPLLLPEPRAARPVAHADHLWVRPLDVPALLSARTYGTAGTLVLDVTDPAGYADGRFLLEAGPDGASCTPTTRPADLALDVGELGTLALGDESVTRLVALGRAREERTGAAALADIMLRTARRPWCPHSF</sequence>
<dbReference type="PROSITE" id="PS51186">
    <property type="entry name" value="GNAT"/>
    <property type="match status" value="1"/>
</dbReference>
<feature type="binding site" evidence="4">
    <location>
        <begin position="91"/>
        <end position="96"/>
    </location>
    <ligand>
        <name>acetyl-CoA</name>
        <dbReference type="ChEBI" id="CHEBI:57288"/>
    </ligand>
</feature>
<dbReference type="InterPro" id="IPR051554">
    <property type="entry name" value="Acetyltransferase_Eis"/>
</dbReference>
<dbReference type="Proteomes" id="UP001596083">
    <property type="component" value="Unassembled WGS sequence"/>
</dbReference>
<dbReference type="HAMAP" id="MF_01812">
    <property type="entry name" value="Eis"/>
    <property type="match status" value="1"/>
</dbReference>
<dbReference type="InterPro" id="IPR022902">
    <property type="entry name" value="NAcTrfase_Eis"/>
</dbReference>
<proteinExistence type="inferred from homology"/>
<feature type="active site" description="Proton donor" evidence="4">
    <location>
        <position position="124"/>
    </location>
</feature>
<dbReference type="InterPro" id="IPR016181">
    <property type="entry name" value="Acyl_CoA_acyltransferase"/>
</dbReference>
<dbReference type="RefSeq" id="WP_390318218.1">
    <property type="nucleotide sequence ID" value="NZ_JBHSPB010000012.1"/>
</dbReference>
<dbReference type="Pfam" id="PF17668">
    <property type="entry name" value="Acetyltransf_17"/>
    <property type="match status" value="1"/>
</dbReference>
<dbReference type="EMBL" id="JBHSPB010000012">
    <property type="protein sequence ID" value="MFC5722632.1"/>
    <property type="molecule type" value="Genomic_DNA"/>
</dbReference>
<dbReference type="SUPFAM" id="SSF55718">
    <property type="entry name" value="SCP-like"/>
    <property type="match status" value="1"/>
</dbReference>
<comment type="subunit">
    <text evidence="4">Homohexamer; trimer of dimers.</text>
</comment>
<dbReference type="NCBIfam" id="NF002367">
    <property type="entry name" value="PRK01346.1-4"/>
    <property type="match status" value="1"/>
</dbReference>
<dbReference type="Gene3D" id="3.40.630.30">
    <property type="match status" value="2"/>
</dbReference>
<feature type="domain" description="N-acetyltransferase" evidence="5">
    <location>
        <begin position="3"/>
        <end position="154"/>
    </location>
</feature>
<dbReference type="InterPro" id="IPR041380">
    <property type="entry name" value="Acetyltransf_17"/>
</dbReference>
<evidence type="ECO:0000256" key="3">
    <source>
        <dbReference type="ARBA" id="ARBA00023315"/>
    </source>
</evidence>
<name>A0ABW0Z486_9ACTN</name>
<dbReference type="SUPFAM" id="SSF55729">
    <property type="entry name" value="Acyl-CoA N-acyltransferases (Nat)"/>
    <property type="match status" value="1"/>
</dbReference>
<dbReference type="InterPro" id="IPR000182">
    <property type="entry name" value="GNAT_dom"/>
</dbReference>
<keyword evidence="2 4" id="KW-0808">Transferase</keyword>
<dbReference type="PANTHER" id="PTHR37817:SF1">
    <property type="entry name" value="N-ACETYLTRANSFERASE EIS"/>
    <property type="match status" value="1"/>
</dbReference>
<comment type="similarity">
    <text evidence="1 4">Belongs to the acetyltransferase Eis family.</text>
</comment>
<evidence type="ECO:0000313" key="7">
    <source>
        <dbReference type="Proteomes" id="UP001596083"/>
    </source>
</evidence>
<comment type="caution">
    <text evidence="4">Lacks conserved residue(s) required for the propagation of feature annotation.</text>
</comment>
<evidence type="ECO:0000256" key="2">
    <source>
        <dbReference type="ARBA" id="ARBA00022679"/>
    </source>
</evidence>
<dbReference type="InterPro" id="IPR025559">
    <property type="entry name" value="Eis_dom"/>
</dbReference>
<keyword evidence="7" id="KW-1185">Reference proteome</keyword>
<protein>
    <submittedName>
        <fullName evidence="6">GNAT family N-acetyltransferase</fullName>
    </submittedName>
</protein>
<reference evidence="7" key="1">
    <citation type="journal article" date="2019" name="Int. J. Syst. Evol. Microbiol.">
        <title>The Global Catalogue of Microorganisms (GCM) 10K type strain sequencing project: providing services to taxonomists for standard genome sequencing and annotation.</title>
        <authorList>
            <consortium name="The Broad Institute Genomics Platform"/>
            <consortium name="The Broad Institute Genome Sequencing Center for Infectious Disease"/>
            <person name="Wu L."/>
            <person name="Ma J."/>
        </authorList>
    </citation>
    <scope>NUCLEOTIDE SEQUENCE [LARGE SCALE GENOMIC DNA]</scope>
    <source>
        <strain evidence="7">CGMCC 4.7304</strain>
    </source>
</reference>
<organism evidence="6 7">
    <name type="scientific">Streptomyces gamaensis</name>
    <dbReference type="NCBI Taxonomy" id="1763542"/>
    <lineage>
        <taxon>Bacteria</taxon>
        <taxon>Bacillati</taxon>
        <taxon>Actinomycetota</taxon>
        <taxon>Actinomycetes</taxon>
        <taxon>Kitasatosporales</taxon>
        <taxon>Streptomycetaceae</taxon>
        <taxon>Streptomyces</taxon>
    </lineage>
</organism>
<accession>A0ABW0Z486</accession>
<evidence type="ECO:0000256" key="1">
    <source>
        <dbReference type="ARBA" id="ARBA00009213"/>
    </source>
</evidence>
<dbReference type="PANTHER" id="PTHR37817">
    <property type="entry name" value="N-ACETYLTRANSFERASE EIS"/>
    <property type="match status" value="1"/>
</dbReference>
<keyword evidence="3 4" id="KW-0012">Acyltransferase</keyword>
<feature type="binding site" evidence="4">
    <location>
        <begin position="83"/>
        <end position="85"/>
    </location>
    <ligand>
        <name>acetyl-CoA</name>
        <dbReference type="ChEBI" id="CHEBI:57288"/>
    </ligand>
</feature>
<comment type="caution">
    <text evidence="6">The sequence shown here is derived from an EMBL/GenBank/DDBJ whole genome shotgun (WGS) entry which is preliminary data.</text>
</comment>
<evidence type="ECO:0000313" key="6">
    <source>
        <dbReference type="EMBL" id="MFC5722632.1"/>
    </source>
</evidence>